<dbReference type="SUPFAM" id="SSF48452">
    <property type="entry name" value="TPR-like"/>
    <property type="match status" value="1"/>
</dbReference>
<feature type="region of interest" description="Disordered" evidence="2">
    <location>
        <begin position="410"/>
        <end position="435"/>
    </location>
</feature>
<dbReference type="RefSeq" id="XP_007726754.1">
    <property type="nucleotide sequence ID" value="XM_007728564.1"/>
</dbReference>
<evidence type="ECO:0000313" key="4">
    <source>
        <dbReference type="Proteomes" id="UP000019484"/>
    </source>
</evidence>
<evidence type="ECO:0000256" key="1">
    <source>
        <dbReference type="PROSITE-ProRule" id="PRU00339"/>
    </source>
</evidence>
<keyword evidence="4" id="KW-1185">Reference proteome</keyword>
<dbReference type="eggNOG" id="ENOG502SJ2V">
    <property type="taxonomic scope" value="Eukaryota"/>
</dbReference>
<dbReference type="OrthoDB" id="2913095at2759"/>
<evidence type="ECO:0000313" key="3">
    <source>
        <dbReference type="EMBL" id="EXJ81633.1"/>
    </source>
</evidence>
<name>W9XN30_9EURO</name>
<dbReference type="AlphaFoldDB" id="W9XN30"/>
<reference evidence="3 4" key="1">
    <citation type="submission" date="2013-03" db="EMBL/GenBank/DDBJ databases">
        <title>The Genome Sequence of Capronia coronata CBS 617.96.</title>
        <authorList>
            <consortium name="The Broad Institute Genomics Platform"/>
            <person name="Cuomo C."/>
            <person name="de Hoog S."/>
            <person name="Gorbushina A."/>
            <person name="Walker B."/>
            <person name="Young S.K."/>
            <person name="Zeng Q."/>
            <person name="Gargeya S."/>
            <person name="Fitzgerald M."/>
            <person name="Haas B."/>
            <person name="Abouelleil A."/>
            <person name="Allen A.W."/>
            <person name="Alvarado L."/>
            <person name="Arachchi H.M."/>
            <person name="Berlin A.M."/>
            <person name="Chapman S.B."/>
            <person name="Gainer-Dewar J."/>
            <person name="Goldberg J."/>
            <person name="Griggs A."/>
            <person name="Gujja S."/>
            <person name="Hansen M."/>
            <person name="Howarth C."/>
            <person name="Imamovic A."/>
            <person name="Ireland A."/>
            <person name="Larimer J."/>
            <person name="McCowan C."/>
            <person name="Murphy C."/>
            <person name="Pearson M."/>
            <person name="Poon T.W."/>
            <person name="Priest M."/>
            <person name="Roberts A."/>
            <person name="Saif S."/>
            <person name="Shea T."/>
            <person name="Sisk P."/>
            <person name="Sykes S."/>
            <person name="Wortman J."/>
            <person name="Nusbaum C."/>
            <person name="Birren B."/>
        </authorList>
    </citation>
    <scope>NUCLEOTIDE SEQUENCE [LARGE SCALE GENOMIC DNA]</scope>
    <source>
        <strain evidence="3 4">CBS 617.96</strain>
    </source>
</reference>
<feature type="repeat" description="TPR" evidence="1">
    <location>
        <begin position="29"/>
        <end position="62"/>
    </location>
</feature>
<dbReference type="Pfam" id="PF13181">
    <property type="entry name" value="TPR_8"/>
    <property type="match status" value="1"/>
</dbReference>
<proteinExistence type="predicted"/>
<dbReference type="GeneID" id="19162553"/>
<dbReference type="EMBL" id="AMWN01000007">
    <property type="protein sequence ID" value="EXJ81633.1"/>
    <property type="molecule type" value="Genomic_DNA"/>
</dbReference>
<dbReference type="InterPro" id="IPR019734">
    <property type="entry name" value="TPR_rpt"/>
</dbReference>
<protein>
    <submittedName>
        <fullName evidence="3">Uncharacterized protein</fullName>
    </submittedName>
</protein>
<sequence length="575" mass="65283">MAIRDITVEEIDTMSSWAAERLHVDKPDFEWTRSVAQTYRQFGHHDEAIQAYGRATELQQDHWSIDYGLGEWSKTAELLENIIRRVEASEDKGSSPAEVITKIRFWLAWAWVQVDQHEKAIAVYDGLLATNPGDYASILRKIVALRRQERYEDIIEFLQQLQRDKDPAYGISRLSMTFHSNVYAMALHNGVVLAGKKTGNLPFVQAAYRSAIEQAMDQEYLPMEPHTKARYRVALTSELADILYKYPQDPEDQEEALELWETCLADADDIGLAPARLSIAKSLSTVYAEQLHQVGSDTKQTDEILDRLLQLSGETTADLAADFGGAFVSTVDTRLLVGRYYSKVGMKKEAEDCLRSHIRIGIDLLSDDDPSNDWQGYLRLASTLMYYGDKENALAAWSLIGPNEFNKRKDVDGLDKANDSTGGNASGRKQEDDDITLKQEMNKGVSSDGQQEPDQPSPLARANKTLRRIKGPLPPYGCDGGSCEHWWTYANDIYVCMDCLDMMFAKPCYELLLKDALELRTCNPTHDFLHIPSWDEHEAEQRGPKHVRQAGKIIPVDERIKEIRRDWQLEGDQTR</sequence>
<dbReference type="Gene3D" id="1.25.40.10">
    <property type="entry name" value="Tetratricopeptide repeat domain"/>
    <property type="match status" value="2"/>
</dbReference>
<gene>
    <name evidence="3" type="ORF">A1O1_07698</name>
</gene>
<dbReference type="PROSITE" id="PS50005">
    <property type="entry name" value="TPR"/>
    <property type="match status" value="1"/>
</dbReference>
<accession>W9XN30</accession>
<dbReference type="InterPro" id="IPR011990">
    <property type="entry name" value="TPR-like_helical_dom_sf"/>
</dbReference>
<evidence type="ECO:0000256" key="2">
    <source>
        <dbReference type="SAM" id="MobiDB-lite"/>
    </source>
</evidence>
<organism evidence="3 4">
    <name type="scientific">Capronia coronata CBS 617.96</name>
    <dbReference type="NCBI Taxonomy" id="1182541"/>
    <lineage>
        <taxon>Eukaryota</taxon>
        <taxon>Fungi</taxon>
        <taxon>Dikarya</taxon>
        <taxon>Ascomycota</taxon>
        <taxon>Pezizomycotina</taxon>
        <taxon>Eurotiomycetes</taxon>
        <taxon>Chaetothyriomycetidae</taxon>
        <taxon>Chaetothyriales</taxon>
        <taxon>Herpotrichiellaceae</taxon>
        <taxon>Capronia</taxon>
    </lineage>
</organism>
<comment type="caution">
    <text evidence="3">The sequence shown here is derived from an EMBL/GenBank/DDBJ whole genome shotgun (WGS) entry which is preliminary data.</text>
</comment>
<dbReference type="Proteomes" id="UP000019484">
    <property type="component" value="Unassembled WGS sequence"/>
</dbReference>
<keyword evidence="1" id="KW-0802">TPR repeat</keyword>
<dbReference type="HOGENOM" id="CLU_449035_0_0_1"/>